<name>A0A9Q8QK04_9HYPO</name>
<evidence type="ECO:0000313" key="1">
    <source>
        <dbReference type="EMBL" id="UNI20204.1"/>
    </source>
</evidence>
<gene>
    <name evidence="1" type="ORF">JDV02_006315</name>
</gene>
<dbReference type="OrthoDB" id="3598799at2759"/>
<dbReference type="AlphaFoldDB" id="A0A9Q8QK04"/>
<dbReference type="RefSeq" id="XP_047843685.1">
    <property type="nucleotide sequence ID" value="XM_047987699.1"/>
</dbReference>
<reference evidence="1" key="1">
    <citation type="submission" date="2021-11" db="EMBL/GenBank/DDBJ databases">
        <title>Purpureocillium_takamizusanense_genome.</title>
        <authorList>
            <person name="Nguyen N.-H."/>
        </authorList>
    </citation>
    <scope>NUCLEOTIDE SEQUENCE</scope>
    <source>
        <strain evidence="1">PT3</strain>
    </source>
</reference>
<dbReference type="EMBL" id="CP086358">
    <property type="protein sequence ID" value="UNI20204.1"/>
    <property type="molecule type" value="Genomic_DNA"/>
</dbReference>
<accession>A0A9Q8QK04</accession>
<evidence type="ECO:0000313" key="2">
    <source>
        <dbReference type="Proteomes" id="UP000829364"/>
    </source>
</evidence>
<dbReference type="GeneID" id="72068264"/>
<dbReference type="KEGG" id="ptkz:JDV02_006315"/>
<dbReference type="Proteomes" id="UP000829364">
    <property type="component" value="Chromosome 5"/>
</dbReference>
<proteinExistence type="predicted"/>
<sequence length="181" mass="20018">MDAKLAARNEAEELCNLVEEQLTFGPPDKCVPAIEDLPPEISAVISRPGGCPPKGAQHNETFIKARKCLQTCAEIARQYQEFNRRPTGIKKPNLESWNQDVKDLRALNHRAMTMSIQALNGIVMARAQRDAGRTRDEIDAIASELLEGAIPKDIEDTWGTMARKVVKLLGSAAELLPMEVE</sequence>
<organism evidence="1 2">
    <name type="scientific">Purpureocillium takamizusanense</name>
    <dbReference type="NCBI Taxonomy" id="2060973"/>
    <lineage>
        <taxon>Eukaryota</taxon>
        <taxon>Fungi</taxon>
        <taxon>Dikarya</taxon>
        <taxon>Ascomycota</taxon>
        <taxon>Pezizomycotina</taxon>
        <taxon>Sordariomycetes</taxon>
        <taxon>Hypocreomycetidae</taxon>
        <taxon>Hypocreales</taxon>
        <taxon>Ophiocordycipitaceae</taxon>
        <taxon>Purpureocillium</taxon>
    </lineage>
</organism>
<protein>
    <submittedName>
        <fullName evidence="1">Uncharacterized protein</fullName>
    </submittedName>
</protein>
<keyword evidence="2" id="KW-1185">Reference proteome</keyword>